<evidence type="ECO:0000256" key="1">
    <source>
        <dbReference type="SAM" id="Phobius"/>
    </source>
</evidence>
<keyword evidence="1" id="KW-0812">Transmembrane</keyword>
<evidence type="ECO:0000313" key="3">
    <source>
        <dbReference type="Proteomes" id="UP000015105"/>
    </source>
</evidence>
<reference evidence="3" key="2">
    <citation type="journal article" date="2017" name="Nat. Plants">
        <title>The Aegilops tauschii genome reveals multiple impacts of transposons.</title>
        <authorList>
            <person name="Zhao G."/>
            <person name="Zou C."/>
            <person name="Li K."/>
            <person name="Wang K."/>
            <person name="Li T."/>
            <person name="Gao L."/>
            <person name="Zhang X."/>
            <person name="Wang H."/>
            <person name="Yang Z."/>
            <person name="Liu X."/>
            <person name="Jiang W."/>
            <person name="Mao L."/>
            <person name="Kong X."/>
            <person name="Jiao Y."/>
            <person name="Jia J."/>
        </authorList>
    </citation>
    <scope>NUCLEOTIDE SEQUENCE [LARGE SCALE GENOMIC DNA]</scope>
    <source>
        <strain evidence="3">cv. AL8/78</strain>
    </source>
</reference>
<reference evidence="3" key="1">
    <citation type="journal article" date="2014" name="Science">
        <title>Ancient hybridizations among the ancestral genomes of bread wheat.</title>
        <authorList>
            <consortium name="International Wheat Genome Sequencing Consortium,"/>
            <person name="Marcussen T."/>
            <person name="Sandve S.R."/>
            <person name="Heier L."/>
            <person name="Spannagl M."/>
            <person name="Pfeifer M."/>
            <person name="Jakobsen K.S."/>
            <person name="Wulff B.B."/>
            <person name="Steuernagel B."/>
            <person name="Mayer K.F."/>
            <person name="Olsen O.A."/>
        </authorList>
    </citation>
    <scope>NUCLEOTIDE SEQUENCE [LARGE SCALE GENOMIC DNA]</scope>
    <source>
        <strain evidence="3">cv. AL8/78</strain>
    </source>
</reference>
<feature type="transmembrane region" description="Helical" evidence="1">
    <location>
        <begin position="35"/>
        <end position="59"/>
    </location>
</feature>
<dbReference type="AlphaFoldDB" id="A0A453N6U0"/>
<reference evidence="2" key="4">
    <citation type="submission" date="2019-03" db="UniProtKB">
        <authorList>
            <consortium name="EnsemblPlants"/>
        </authorList>
    </citation>
    <scope>IDENTIFICATION</scope>
</reference>
<keyword evidence="3" id="KW-1185">Reference proteome</keyword>
<accession>A0A453N6U0</accession>
<keyword evidence="1" id="KW-1133">Transmembrane helix</keyword>
<organism evidence="2 3">
    <name type="scientific">Aegilops tauschii subsp. strangulata</name>
    <name type="common">Goatgrass</name>
    <dbReference type="NCBI Taxonomy" id="200361"/>
    <lineage>
        <taxon>Eukaryota</taxon>
        <taxon>Viridiplantae</taxon>
        <taxon>Streptophyta</taxon>
        <taxon>Embryophyta</taxon>
        <taxon>Tracheophyta</taxon>
        <taxon>Spermatophyta</taxon>
        <taxon>Magnoliopsida</taxon>
        <taxon>Liliopsida</taxon>
        <taxon>Poales</taxon>
        <taxon>Poaceae</taxon>
        <taxon>BOP clade</taxon>
        <taxon>Pooideae</taxon>
        <taxon>Triticodae</taxon>
        <taxon>Triticeae</taxon>
        <taxon>Triticinae</taxon>
        <taxon>Aegilops</taxon>
    </lineage>
</organism>
<name>A0A453N6U0_AEGTS</name>
<keyword evidence="1" id="KW-0472">Membrane</keyword>
<dbReference type="Proteomes" id="UP000015105">
    <property type="component" value="Chromosome 6D"/>
</dbReference>
<sequence>MDLLLGSGDPSTRTTRNTAKSLARSLLASLELLRVSFFMMAVVWLVKVGLLDCSVGLWLHPCGFLYQSTQSLVMVRMLPPVLTPQTVAARPSL</sequence>
<proteinExistence type="predicted"/>
<dbReference type="Gramene" id="AET6Gv20249400.3">
    <property type="protein sequence ID" value="AET6Gv20249400.3"/>
    <property type="gene ID" value="AET6Gv20249400"/>
</dbReference>
<dbReference type="EnsemblPlants" id="AET6Gv20249400.3">
    <property type="protein sequence ID" value="AET6Gv20249400.3"/>
    <property type="gene ID" value="AET6Gv20249400"/>
</dbReference>
<reference evidence="2" key="5">
    <citation type="journal article" date="2021" name="G3 (Bethesda)">
        <title>Aegilops tauschii genome assembly Aet v5.0 features greater sequence contiguity and improved annotation.</title>
        <authorList>
            <person name="Wang L."/>
            <person name="Zhu T."/>
            <person name="Rodriguez J.C."/>
            <person name="Deal K.R."/>
            <person name="Dubcovsky J."/>
            <person name="McGuire P.E."/>
            <person name="Lux T."/>
            <person name="Spannagl M."/>
            <person name="Mayer K.F.X."/>
            <person name="Baldrich P."/>
            <person name="Meyers B.C."/>
            <person name="Huo N."/>
            <person name="Gu Y.Q."/>
            <person name="Zhou H."/>
            <person name="Devos K.M."/>
            <person name="Bennetzen J.L."/>
            <person name="Unver T."/>
            <person name="Budak H."/>
            <person name="Gulick P.J."/>
            <person name="Galiba G."/>
            <person name="Kalapos B."/>
            <person name="Nelson D.R."/>
            <person name="Li P."/>
            <person name="You F.M."/>
            <person name="Luo M.C."/>
            <person name="Dvorak J."/>
        </authorList>
    </citation>
    <scope>NUCLEOTIDE SEQUENCE [LARGE SCALE GENOMIC DNA]</scope>
    <source>
        <strain evidence="2">cv. AL8/78</strain>
    </source>
</reference>
<evidence type="ECO:0000313" key="2">
    <source>
        <dbReference type="EnsemblPlants" id="AET6Gv20249400.3"/>
    </source>
</evidence>
<protein>
    <submittedName>
        <fullName evidence="2">Uncharacterized protein</fullName>
    </submittedName>
</protein>
<reference evidence="2" key="3">
    <citation type="journal article" date="2017" name="Nature">
        <title>Genome sequence of the progenitor of the wheat D genome Aegilops tauschii.</title>
        <authorList>
            <person name="Luo M.C."/>
            <person name="Gu Y.Q."/>
            <person name="Puiu D."/>
            <person name="Wang H."/>
            <person name="Twardziok S.O."/>
            <person name="Deal K.R."/>
            <person name="Huo N."/>
            <person name="Zhu T."/>
            <person name="Wang L."/>
            <person name="Wang Y."/>
            <person name="McGuire P.E."/>
            <person name="Liu S."/>
            <person name="Long H."/>
            <person name="Ramasamy R.K."/>
            <person name="Rodriguez J.C."/>
            <person name="Van S.L."/>
            <person name="Yuan L."/>
            <person name="Wang Z."/>
            <person name="Xia Z."/>
            <person name="Xiao L."/>
            <person name="Anderson O.D."/>
            <person name="Ouyang S."/>
            <person name="Liang Y."/>
            <person name="Zimin A.V."/>
            <person name="Pertea G."/>
            <person name="Qi P."/>
            <person name="Bennetzen J.L."/>
            <person name="Dai X."/>
            <person name="Dawson M.W."/>
            <person name="Muller H.G."/>
            <person name="Kugler K."/>
            <person name="Rivarola-Duarte L."/>
            <person name="Spannagl M."/>
            <person name="Mayer K.F.X."/>
            <person name="Lu F.H."/>
            <person name="Bevan M.W."/>
            <person name="Leroy P."/>
            <person name="Li P."/>
            <person name="You F.M."/>
            <person name="Sun Q."/>
            <person name="Liu Z."/>
            <person name="Lyons E."/>
            <person name="Wicker T."/>
            <person name="Salzberg S.L."/>
            <person name="Devos K.M."/>
            <person name="Dvorak J."/>
        </authorList>
    </citation>
    <scope>NUCLEOTIDE SEQUENCE [LARGE SCALE GENOMIC DNA]</scope>
    <source>
        <strain evidence="2">cv. AL8/78</strain>
    </source>
</reference>